<dbReference type="STRING" id="1280953.HOC_07704"/>
<dbReference type="Gene3D" id="3.90.550.10">
    <property type="entry name" value="Spore Coat Polysaccharide Biosynthesis Protein SpsA, Chain A"/>
    <property type="match status" value="1"/>
</dbReference>
<keyword evidence="2" id="KW-1185">Reference proteome</keyword>
<evidence type="ECO:0008006" key="3">
    <source>
        <dbReference type="Google" id="ProtNLM"/>
    </source>
</evidence>
<dbReference type="InterPro" id="IPR029044">
    <property type="entry name" value="Nucleotide-diphossugar_trans"/>
</dbReference>
<name>A0A059G8J4_9PROT</name>
<evidence type="ECO:0000313" key="2">
    <source>
        <dbReference type="Proteomes" id="UP000024942"/>
    </source>
</evidence>
<dbReference type="RefSeq" id="WP_035537222.1">
    <property type="nucleotide sequence ID" value="NZ_ARYL01000009.1"/>
</dbReference>
<dbReference type="Proteomes" id="UP000024942">
    <property type="component" value="Unassembled WGS sequence"/>
</dbReference>
<reference evidence="1 2" key="1">
    <citation type="journal article" date="2014" name="Antonie Van Leeuwenhoek">
        <title>Hyphomonas beringensis sp. nov. and Hyphomonas chukchiensis sp. nov., isolated from surface seawater of the Bering Sea and Chukchi Sea.</title>
        <authorList>
            <person name="Li C."/>
            <person name="Lai Q."/>
            <person name="Li G."/>
            <person name="Dong C."/>
            <person name="Wang J."/>
            <person name="Liao Y."/>
            <person name="Shao Z."/>
        </authorList>
    </citation>
    <scope>NUCLEOTIDE SEQUENCE [LARGE SCALE GENOMIC DNA]</scope>
    <source>
        <strain evidence="1 2">SCH89</strain>
    </source>
</reference>
<evidence type="ECO:0000313" key="1">
    <source>
        <dbReference type="EMBL" id="KDA03044.1"/>
    </source>
</evidence>
<organism evidence="1 2">
    <name type="scientific">Hyphomonas oceanitis SCH89</name>
    <dbReference type="NCBI Taxonomy" id="1280953"/>
    <lineage>
        <taxon>Bacteria</taxon>
        <taxon>Pseudomonadati</taxon>
        <taxon>Pseudomonadota</taxon>
        <taxon>Alphaproteobacteria</taxon>
        <taxon>Hyphomonadales</taxon>
        <taxon>Hyphomonadaceae</taxon>
        <taxon>Hyphomonas</taxon>
    </lineage>
</organism>
<dbReference type="InterPro" id="IPR018641">
    <property type="entry name" value="Trfase_1_rSAM/seldom-assoc"/>
</dbReference>
<accession>A0A059G8J4</accession>
<comment type="caution">
    <text evidence="1">The sequence shown here is derived from an EMBL/GenBank/DDBJ whole genome shotgun (WGS) entry which is preliminary data.</text>
</comment>
<dbReference type="Pfam" id="PF09837">
    <property type="entry name" value="DUF2064"/>
    <property type="match status" value="1"/>
</dbReference>
<sequence length="199" mass="21512">MTKATLLIYAKPPRMGLSKTRLAAGLGLTEARRVAHFTLARTMRAALSGHWTPLLYTAPDKALGDSIGGLWPASLIRRSQGHGGLTQRLAKGLAEAPPGPVLFIGADTPDLSTALLRTAIRTLQNHDAVFGPARDGGFWLFGLNKGSRTRAPFDGVRWSGPHAMEDVWGNLPPHARVGLLRTLTDIDEADDWHAWNAAR</sequence>
<dbReference type="AlphaFoldDB" id="A0A059G8J4"/>
<protein>
    <recommendedName>
        <fullName evidence="3">Glycosyltransferase</fullName>
    </recommendedName>
</protein>
<dbReference type="PATRIC" id="fig|1280953.3.peg.1562"/>
<dbReference type="OrthoDB" id="9798250at2"/>
<dbReference type="EMBL" id="ARYL01000009">
    <property type="protein sequence ID" value="KDA03044.1"/>
    <property type="molecule type" value="Genomic_DNA"/>
</dbReference>
<dbReference type="PANTHER" id="PTHR36529:SF1">
    <property type="entry name" value="GLYCOSYLTRANSFERASE"/>
    <property type="match status" value="1"/>
</dbReference>
<dbReference type="PANTHER" id="PTHR36529">
    <property type="entry name" value="SLL1095 PROTEIN"/>
    <property type="match status" value="1"/>
</dbReference>
<dbReference type="eggNOG" id="COG3222">
    <property type="taxonomic scope" value="Bacteria"/>
</dbReference>
<gene>
    <name evidence="1" type="ORF">HOC_07704</name>
</gene>
<dbReference type="SUPFAM" id="SSF53448">
    <property type="entry name" value="Nucleotide-diphospho-sugar transferases"/>
    <property type="match status" value="1"/>
</dbReference>
<proteinExistence type="predicted"/>